<protein>
    <submittedName>
        <fullName evidence="1">Uncharacterized protein</fullName>
    </submittedName>
</protein>
<dbReference type="AlphaFoldDB" id="A0AAU7QFP5"/>
<reference evidence="1" key="1">
    <citation type="submission" date="2024-06" db="EMBL/GenBank/DDBJ databases">
        <authorList>
            <person name="Coelho C."/>
            <person name="Bento M."/>
            <person name="Garcia E."/>
            <person name="Camelo A."/>
            <person name="Brandao I."/>
            <person name="Espirito Santo C."/>
            <person name="Trovao J."/>
            <person name="Verissimo A."/>
            <person name="Costa J."/>
            <person name="Tiago I."/>
        </authorList>
    </citation>
    <scope>NUCLEOTIDE SEQUENCE</scope>
    <source>
        <strain evidence="1">KWT182</strain>
    </source>
</reference>
<sequence>MAILANNRSIPEMQRAINNIRTALNLRLAKEKISRQALYNIIDALDKAAKEIERS</sequence>
<gene>
    <name evidence="1" type="ORF">ABK905_12845</name>
</gene>
<dbReference type="EMBL" id="CP157947">
    <property type="protein sequence ID" value="XBS71696.1"/>
    <property type="molecule type" value="Genomic_DNA"/>
</dbReference>
<proteinExistence type="predicted"/>
<accession>A0AAU7QFP5</accession>
<evidence type="ECO:0000313" key="1">
    <source>
        <dbReference type="EMBL" id="XBS71696.1"/>
    </source>
</evidence>
<organism evidence="1">
    <name type="scientific">Acerihabitans sp. KWT182</name>
    <dbReference type="NCBI Taxonomy" id="3157919"/>
    <lineage>
        <taxon>Bacteria</taxon>
        <taxon>Pseudomonadati</taxon>
        <taxon>Pseudomonadota</taxon>
        <taxon>Gammaproteobacteria</taxon>
        <taxon>Enterobacterales</taxon>
        <taxon>Pectobacteriaceae</taxon>
        <taxon>Acerihabitans</taxon>
    </lineage>
</organism>
<name>A0AAU7QFP5_9GAMM</name>